<dbReference type="Proteomes" id="UP000294796">
    <property type="component" value="Unassembled WGS sequence"/>
</dbReference>
<dbReference type="EMBL" id="SMTF01000025">
    <property type="protein sequence ID" value="TDK19048.1"/>
    <property type="molecule type" value="Genomic_DNA"/>
</dbReference>
<evidence type="ECO:0000256" key="10">
    <source>
        <dbReference type="ARBA" id="ARBA00022989"/>
    </source>
</evidence>
<reference evidence="14 15" key="1">
    <citation type="submission" date="2019-03" db="EMBL/GenBank/DDBJ databases">
        <title>Luteimonas zhaokaii sp.nov., isolated from the rectal contents of Plateau pika in Yushu, Qinghai Province, China.</title>
        <authorList>
            <person name="Zhang G."/>
        </authorList>
    </citation>
    <scope>NUCLEOTIDE SEQUENCE [LARGE SCALE GENOMIC DNA]</scope>
    <source>
        <strain evidence="14 15">B9</strain>
    </source>
</reference>
<evidence type="ECO:0000256" key="6">
    <source>
        <dbReference type="ARBA" id="ARBA00022475"/>
    </source>
</evidence>
<comment type="subunit">
    <text evidence="4">The accessory proteins ExbB and ExbD seem to form a complex with TonB.</text>
</comment>
<keyword evidence="10 13" id="KW-1133">Transmembrane helix</keyword>
<keyword evidence="6" id="KW-1003">Cell membrane</keyword>
<evidence type="ECO:0000256" key="2">
    <source>
        <dbReference type="ARBA" id="ARBA00004249"/>
    </source>
</evidence>
<evidence type="ECO:0000256" key="7">
    <source>
        <dbReference type="ARBA" id="ARBA00022519"/>
    </source>
</evidence>
<dbReference type="GO" id="GO:0005886">
    <property type="term" value="C:plasma membrane"/>
    <property type="evidence" value="ECO:0007669"/>
    <property type="project" value="UniProtKB-SubCell"/>
</dbReference>
<keyword evidence="5 12" id="KW-0813">Transport</keyword>
<keyword evidence="7" id="KW-0997">Cell inner membrane</keyword>
<organism evidence="14 15">
    <name type="scientific">Luteimonas aestuarii</name>
    <dbReference type="NCBI Taxonomy" id="453837"/>
    <lineage>
        <taxon>Bacteria</taxon>
        <taxon>Pseudomonadati</taxon>
        <taxon>Pseudomonadota</taxon>
        <taxon>Gammaproteobacteria</taxon>
        <taxon>Lysobacterales</taxon>
        <taxon>Lysobacteraceae</taxon>
        <taxon>Luteimonas</taxon>
    </lineage>
</organism>
<evidence type="ECO:0000256" key="13">
    <source>
        <dbReference type="SAM" id="Phobius"/>
    </source>
</evidence>
<sequence length="136" mass="14713">MAFSDSVPRGQAIAEINIIPLCDVLLVLLIIFMVTAPALSYPVNVDLPGSTDRQQTRDPPMPIHLRIDAGGQVYWDGQAVSRNELAARMQAQAARVVAEQPLLKIDASGDCEYQAVARVVAQARNAGMAKIGFVRQ</sequence>
<evidence type="ECO:0000313" key="15">
    <source>
        <dbReference type="Proteomes" id="UP000294796"/>
    </source>
</evidence>
<keyword evidence="9 12" id="KW-0653">Protein transport</keyword>
<evidence type="ECO:0000256" key="9">
    <source>
        <dbReference type="ARBA" id="ARBA00022927"/>
    </source>
</evidence>
<accession>A0A4R5TIR9</accession>
<keyword evidence="11 13" id="KW-0472">Membrane</keyword>
<dbReference type="Gene3D" id="3.30.420.270">
    <property type="match status" value="1"/>
</dbReference>
<dbReference type="PANTHER" id="PTHR30558">
    <property type="entry name" value="EXBD MEMBRANE COMPONENT OF PMF-DRIVEN MACROMOLECULE IMPORT SYSTEM"/>
    <property type="match status" value="1"/>
</dbReference>
<dbReference type="OrthoDB" id="9798629at2"/>
<evidence type="ECO:0000256" key="11">
    <source>
        <dbReference type="ARBA" id="ARBA00023136"/>
    </source>
</evidence>
<dbReference type="AlphaFoldDB" id="A0A4R5TIR9"/>
<comment type="subcellular location">
    <subcellularLocation>
        <location evidence="2">Cell inner membrane</location>
        <topology evidence="2">Single-pass type II membrane protein</topology>
    </subcellularLocation>
    <subcellularLocation>
        <location evidence="12">Cell membrane</location>
        <topology evidence="12">Single-pass type II membrane protein</topology>
    </subcellularLocation>
</comment>
<keyword evidence="15" id="KW-1185">Reference proteome</keyword>
<evidence type="ECO:0000256" key="12">
    <source>
        <dbReference type="RuleBase" id="RU003879"/>
    </source>
</evidence>
<dbReference type="GO" id="GO:0022857">
    <property type="term" value="F:transmembrane transporter activity"/>
    <property type="evidence" value="ECO:0007669"/>
    <property type="project" value="InterPro"/>
</dbReference>
<comment type="similarity">
    <text evidence="3 12">Belongs to the ExbD/TolR family.</text>
</comment>
<evidence type="ECO:0000313" key="14">
    <source>
        <dbReference type="EMBL" id="TDK19048.1"/>
    </source>
</evidence>
<evidence type="ECO:0000256" key="8">
    <source>
        <dbReference type="ARBA" id="ARBA00022692"/>
    </source>
</evidence>
<dbReference type="InterPro" id="IPR003400">
    <property type="entry name" value="ExbD"/>
</dbReference>
<comment type="caution">
    <text evidence="14">The sequence shown here is derived from an EMBL/GenBank/DDBJ whole genome shotgun (WGS) entry which is preliminary data.</text>
</comment>
<protein>
    <submittedName>
        <fullName evidence="14">Biopolymer transporter ExbD</fullName>
    </submittedName>
</protein>
<dbReference type="RefSeq" id="WP_133323769.1">
    <property type="nucleotide sequence ID" value="NZ_SMTF01000025.1"/>
</dbReference>
<feature type="transmembrane region" description="Helical" evidence="13">
    <location>
        <begin position="12"/>
        <end position="34"/>
    </location>
</feature>
<evidence type="ECO:0000256" key="5">
    <source>
        <dbReference type="ARBA" id="ARBA00022448"/>
    </source>
</evidence>
<keyword evidence="8 12" id="KW-0812">Transmembrane</keyword>
<comment type="function">
    <text evidence="1">Involved in the TonB-dependent energy-dependent transport of various receptor-bound substrates.</text>
</comment>
<gene>
    <name evidence="14" type="ORF">E2F46_16950</name>
</gene>
<name>A0A4R5TIR9_9GAMM</name>
<evidence type="ECO:0000256" key="4">
    <source>
        <dbReference type="ARBA" id="ARBA00011471"/>
    </source>
</evidence>
<evidence type="ECO:0000256" key="1">
    <source>
        <dbReference type="ARBA" id="ARBA00003540"/>
    </source>
</evidence>
<evidence type="ECO:0000256" key="3">
    <source>
        <dbReference type="ARBA" id="ARBA00005811"/>
    </source>
</evidence>
<dbReference type="GO" id="GO:0015031">
    <property type="term" value="P:protein transport"/>
    <property type="evidence" value="ECO:0007669"/>
    <property type="project" value="UniProtKB-KW"/>
</dbReference>
<proteinExistence type="inferred from homology"/>
<dbReference type="PANTHER" id="PTHR30558:SF12">
    <property type="entry name" value="BIOPOLYMER TRANSPORT PROTEIN EXBD"/>
    <property type="match status" value="1"/>
</dbReference>
<dbReference type="Pfam" id="PF02472">
    <property type="entry name" value="ExbD"/>
    <property type="match status" value="1"/>
</dbReference>